<proteinExistence type="predicted"/>
<feature type="transmembrane region" description="Helical" evidence="1">
    <location>
        <begin position="6"/>
        <end position="24"/>
    </location>
</feature>
<keyword evidence="1" id="KW-0812">Transmembrane</keyword>
<keyword evidence="1" id="KW-0472">Membrane</keyword>
<organism evidence="2 3">
    <name type="scientific">Candidatus Woesebacteria bacterium CG_4_10_14_0_2_um_filter_39_14</name>
    <dbReference type="NCBI Taxonomy" id="1975054"/>
    <lineage>
        <taxon>Bacteria</taxon>
        <taxon>Candidatus Woeseibacteriota</taxon>
    </lineage>
</organism>
<gene>
    <name evidence="2" type="ORF">COY29_01885</name>
</gene>
<dbReference type="AlphaFoldDB" id="A0A2M7TNB4"/>
<comment type="caution">
    <text evidence="2">The sequence shown here is derived from an EMBL/GenBank/DDBJ whole genome shotgun (WGS) entry which is preliminary data.</text>
</comment>
<dbReference type="EMBL" id="PFNO01000057">
    <property type="protein sequence ID" value="PIZ49434.1"/>
    <property type="molecule type" value="Genomic_DNA"/>
</dbReference>
<evidence type="ECO:0000256" key="1">
    <source>
        <dbReference type="SAM" id="Phobius"/>
    </source>
</evidence>
<reference evidence="3" key="1">
    <citation type="submission" date="2017-09" db="EMBL/GenBank/DDBJ databases">
        <title>Depth-based differentiation of microbial function through sediment-hosted aquifers and enrichment of novel symbionts in the deep terrestrial subsurface.</title>
        <authorList>
            <person name="Probst A.J."/>
            <person name="Ladd B."/>
            <person name="Jarett J.K."/>
            <person name="Geller-Mcgrath D.E."/>
            <person name="Sieber C.M.K."/>
            <person name="Emerson J.B."/>
            <person name="Anantharaman K."/>
            <person name="Thomas B.C."/>
            <person name="Malmstrom R."/>
            <person name="Stieglmeier M."/>
            <person name="Klingl A."/>
            <person name="Woyke T."/>
            <person name="Ryan C.M."/>
            <person name="Banfield J.F."/>
        </authorList>
    </citation>
    <scope>NUCLEOTIDE SEQUENCE [LARGE SCALE GENOMIC DNA]</scope>
</reference>
<keyword evidence="1" id="KW-1133">Transmembrane helix</keyword>
<dbReference type="Proteomes" id="UP000229753">
    <property type="component" value="Unassembled WGS sequence"/>
</dbReference>
<name>A0A2M7TNB4_9BACT</name>
<accession>A0A2M7TNB4</accession>
<evidence type="ECO:0008006" key="4">
    <source>
        <dbReference type="Google" id="ProtNLM"/>
    </source>
</evidence>
<dbReference type="Gene3D" id="2.60.40.10">
    <property type="entry name" value="Immunoglobulins"/>
    <property type="match status" value="1"/>
</dbReference>
<evidence type="ECO:0000313" key="2">
    <source>
        <dbReference type="EMBL" id="PIZ49434.1"/>
    </source>
</evidence>
<sequence length="231" mass="24831">MRKEVWLAVIGGITLGLIIGFGVYRINFAFKKGGPAQTSPTPTPNNQAGLTIAKPNYDDVITSLPQTISGIASKDSRIVISTNSNDYITKTDQKGTFEKEVDLEGGVNQIIVSAVTKDNNISSQELRLIYSTQLETQKSESQTTSGESGVREIVLKKVEDILNSPKAYLGTVTDIAEKTIQLKTDSGAIEQVSAEDLPAGKAGVKLTDIAIGDYIIAMGYRNGNHVLNAKR</sequence>
<feature type="non-terminal residue" evidence="2">
    <location>
        <position position="231"/>
    </location>
</feature>
<protein>
    <recommendedName>
        <fullName evidence="4">DUF5666 domain-containing protein</fullName>
    </recommendedName>
</protein>
<evidence type="ECO:0000313" key="3">
    <source>
        <dbReference type="Proteomes" id="UP000229753"/>
    </source>
</evidence>
<dbReference type="InterPro" id="IPR013783">
    <property type="entry name" value="Ig-like_fold"/>
</dbReference>